<dbReference type="AlphaFoldDB" id="A0A3B0SV00"/>
<evidence type="ECO:0000313" key="2">
    <source>
        <dbReference type="EMBL" id="VAV98615.1"/>
    </source>
</evidence>
<dbReference type="EMBL" id="UOEG01000182">
    <property type="protein sequence ID" value="VAV98615.1"/>
    <property type="molecule type" value="Genomic_DNA"/>
</dbReference>
<dbReference type="SUPFAM" id="SSF56112">
    <property type="entry name" value="Protein kinase-like (PK-like)"/>
    <property type="match status" value="1"/>
</dbReference>
<accession>A0A3B0SV00</accession>
<dbReference type="InterPro" id="IPR041726">
    <property type="entry name" value="ACAD10_11_N"/>
</dbReference>
<keyword evidence="2" id="KW-0808">Transferase</keyword>
<dbReference type="InterPro" id="IPR002575">
    <property type="entry name" value="Aminoglycoside_PTrfase"/>
</dbReference>
<reference evidence="2" key="1">
    <citation type="submission" date="2018-06" db="EMBL/GenBank/DDBJ databases">
        <authorList>
            <person name="Zhirakovskaya E."/>
        </authorList>
    </citation>
    <scope>NUCLEOTIDE SEQUENCE</scope>
</reference>
<evidence type="ECO:0000259" key="1">
    <source>
        <dbReference type="Pfam" id="PF01636"/>
    </source>
</evidence>
<dbReference type="PANTHER" id="PTHR47829">
    <property type="entry name" value="HYDROLASE, PUTATIVE (AFU_ORTHOLOGUE AFUA_1G12880)-RELATED"/>
    <property type="match status" value="1"/>
</dbReference>
<dbReference type="PANTHER" id="PTHR47829:SF3">
    <property type="entry name" value="AMINOGLYCOSIDE PHOSPHOTRANSFERASE DOMAIN-CONTAINING PROTEIN"/>
    <property type="match status" value="1"/>
</dbReference>
<dbReference type="Gene3D" id="3.30.200.20">
    <property type="entry name" value="Phosphorylase Kinase, domain 1"/>
    <property type="match status" value="1"/>
</dbReference>
<feature type="domain" description="Aminoglycoside phosphotransferase" evidence="1">
    <location>
        <begin position="32"/>
        <end position="251"/>
    </location>
</feature>
<dbReference type="InterPro" id="IPR052898">
    <property type="entry name" value="ACAD10-like"/>
</dbReference>
<dbReference type="CDD" id="cd05154">
    <property type="entry name" value="ACAD10_11_N-like"/>
    <property type="match status" value="1"/>
</dbReference>
<dbReference type="GO" id="GO:0016740">
    <property type="term" value="F:transferase activity"/>
    <property type="evidence" value="ECO:0007669"/>
    <property type="project" value="UniProtKB-KW"/>
</dbReference>
<dbReference type="InterPro" id="IPR011009">
    <property type="entry name" value="Kinase-like_dom_sf"/>
</dbReference>
<gene>
    <name evidence="2" type="ORF">MNBD_ALPHA07-562</name>
</gene>
<proteinExistence type="predicted"/>
<dbReference type="Pfam" id="PF01636">
    <property type="entry name" value="APH"/>
    <property type="match status" value="1"/>
</dbReference>
<organism evidence="2">
    <name type="scientific">hydrothermal vent metagenome</name>
    <dbReference type="NCBI Taxonomy" id="652676"/>
    <lineage>
        <taxon>unclassified sequences</taxon>
        <taxon>metagenomes</taxon>
        <taxon>ecological metagenomes</taxon>
    </lineage>
</organism>
<dbReference type="Gene3D" id="3.90.1200.10">
    <property type="match status" value="1"/>
</dbReference>
<name>A0A3B0SV00_9ZZZZ</name>
<sequence length="341" mass="38702">MTDNNHNIDMIALSAWLIQNLKGFKGPAKIVKYNGSQSNPTYRLSTPGQTYVLRCKPSGVLLKSAHAVDREFRVQKALAETAVPVPEMHILCKDETVINSMFYIMKEVNGRCFGSPQLPDQSPRSRWRIIDEMNRVLAAIHDVDINAQGLSDYGPTGNYYRRQLDRWRKQYSASQTENLADMETLSNWLDQNIPADDGQRTLVHGDYRLDNLLFYKGKCMAVLDWEMSTIGHPYADLAAVIMQWSMPPGRNGRGLLGVDRQPLGLWSDQHFIDNYCYRRGLPGIENFGFYLAFCYFRMAAILQGVLKRALDGNASDPKRGRQLGRYVPQFAKRGLEAAQGQ</sequence>
<protein>
    <submittedName>
        <fullName evidence="2">Acyl-CoA dehydrogenase, putative phosphotransferase</fullName>
    </submittedName>
</protein>